<sequence>MALVDYDSSPSSSSEDADTLENTTSRSSAQTRTAAGDPPVAKRPRKLPALPSSFDTVPKDDPSLHQGRTRTRRYVDGEFNTHVYIPLSIPPSLRTTLNSAISSLSSCLPDHTINPLIPSLHVSLTQPLPLRRHQIQSFRDELRHRLSRDNPDRIPTTSSGPTPNPTLTSKRSSESSRGTSSSFRPMPFKLSLAGRFKGYANRVPGGAEGSGGRAFLALRIGAGVVEIKDIVDKIIHPLLEIVHLPRYHENPEFHTSIAWTLIDSNSNTNIDVVDDEMQISPEGDFPESGLITVKSRSPSSLTPPTESPPSKENASSMKTPLTDAIFTKLNDEFEAKILACQPRGGWIVEALHLKVGKEITVIPLAA</sequence>
<evidence type="ECO:0000256" key="5">
    <source>
        <dbReference type="ARBA" id="ARBA00029543"/>
    </source>
</evidence>
<dbReference type="PANTHER" id="PTHR13522:SF3">
    <property type="entry name" value="U6 SNRNA PHOSPHODIESTERASE 1"/>
    <property type="match status" value="1"/>
</dbReference>
<keyword evidence="9" id="KW-1185">Reference proteome</keyword>
<dbReference type="Pfam" id="PF09749">
    <property type="entry name" value="HVSL"/>
    <property type="match status" value="1"/>
</dbReference>
<reference evidence="8 9" key="1">
    <citation type="journal article" date="2024" name="bioRxiv">
        <title>Comparative genomics of Cryptococcus and Kwoniella reveals pathogenesis evolution and contrasting karyotype dynamics via intercentromeric recombination or chromosome fusion.</title>
        <authorList>
            <person name="Coelho M.A."/>
            <person name="David-Palma M."/>
            <person name="Shea T."/>
            <person name="Bowers K."/>
            <person name="McGinley-Smith S."/>
            <person name="Mohammad A.W."/>
            <person name="Gnirke A."/>
            <person name="Yurkov A.M."/>
            <person name="Nowrousian M."/>
            <person name="Sun S."/>
            <person name="Cuomo C.A."/>
            <person name="Heitman J."/>
        </authorList>
    </citation>
    <scope>NUCLEOTIDE SEQUENCE [LARGE SCALE GENOMIC DNA]</scope>
    <source>
        <strain evidence="8 9">CBS 13917</strain>
    </source>
</reference>
<keyword evidence="4" id="KW-0539">Nucleus</keyword>
<name>A0AAW0Z1K4_9TREE</name>
<organism evidence="8 9">
    <name type="scientific">Kwoniella newhampshirensis</name>
    <dbReference type="NCBI Taxonomy" id="1651941"/>
    <lineage>
        <taxon>Eukaryota</taxon>
        <taxon>Fungi</taxon>
        <taxon>Dikarya</taxon>
        <taxon>Basidiomycota</taxon>
        <taxon>Agaricomycotina</taxon>
        <taxon>Tremellomycetes</taxon>
        <taxon>Tremellales</taxon>
        <taxon>Cryptococcaceae</taxon>
        <taxon>Kwoniella</taxon>
    </lineage>
</organism>
<comment type="caution">
    <text evidence="8">The sequence shown here is derived from an EMBL/GenBank/DDBJ whole genome shotgun (WGS) entry which is preliminary data.</text>
</comment>
<evidence type="ECO:0000256" key="4">
    <source>
        <dbReference type="ARBA" id="ARBA00023242"/>
    </source>
</evidence>
<dbReference type="KEGG" id="kne:92179566"/>
<evidence type="ECO:0000256" key="7">
    <source>
        <dbReference type="SAM" id="MobiDB-lite"/>
    </source>
</evidence>
<protein>
    <recommendedName>
        <fullName evidence="5">U6 snRNA phosphodiesterase 1</fullName>
    </recommendedName>
    <alternativeName>
        <fullName evidence="6">3'-5' RNA exonuclease USB1</fullName>
    </alternativeName>
</protein>
<feature type="compositionally biased region" description="Low complexity" evidence="7">
    <location>
        <begin position="155"/>
        <end position="184"/>
    </location>
</feature>
<dbReference type="InterPro" id="IPR027521">
    <property type="entry name" value="Usb1"/>
</dbReference>
<dbReference type="GO" id="GO:0005634">
    <property type="term" value="C:nucleus"/>
    <property type="evidence" value="ECO:0007669"/>
    <property type="project" value="TreeGrafter"/>
</dbReference>
<accession>A0AAW0Z1K4</accession>
<dbReference type="GeneID" id="92179566"/>
<feature type="region of interest" description="Disordered" evidence="7">
    <location>
        <begin position="284"/>
        <end position="318"/>
    </location>
</feature>
<dbReference type="Proteomes" id="UP001388673">
    <property type="component" value="Unassembled WGS sequence"/>
</dbReference>
<keyword evidence="3" id="KW-0456">Lyase</keyword>
<evidence type="ECO:0000256" key="6">
    <source>
        <dbReference type="ARBA" id="ARBA00030030"/>
    </source>
</evidence>
<keyword evidence="1" id="KW-0540">Nuclease</keyword>
<keyword evidence="2" id="KW-0378">Hydrolase</keyword>
<dbReference type="PANTHER" id="PTHR13522">
    <property type="entry name" value="U6 SNRNA PHOSPHODIESTERASE 1"/>
    <property type="match status" value="1"/>
</dbReference>
<gene>
    <name evidence="8" type="ORF">IAR55_002307</name>
</gene>
<feature type="region of interest" description="Disordered" evidence="7">
    <location>
        <begin position="144"/>
        <end position="186"/>
    </location>
</feature>
<evidence type="ECO:0000256" key="3">
    <source>
        <dbReference type="ARBA" id="ARBA00023239"/>
    </source>
</evidence>
<dbReference type="GO" id="GO:0000175">
    <property type="term" value="F:3'-5'-RNA exonuclease activity"/>
    <property type="evidence" value="ECO:0007669"/>
    <property type="project" value="TreeGrafter"/>
</dbReference>
<evidence type="ECO:0000313" key="9">
    <source>
        <dbReference type="Proteomes" id="UP001388673"/>
    </source>
</evidence>
<dbReference type="RefSeq" id="XP_066804111.1">
    <property type="nucleotide sequence ID" value="XM_066945422.1"/>
</dbReference>
<dbReference type="Gene3D" id="3.90.1140.10">
    <property type="entry name" value="Cyclic phosphodiesterase"/>
    <property type="match status" value="1"/>
</dbReference>
<evidence type="ECO:0000256" key="1">
    <source>
        <dbReference type="ARBA" id="ARBA00022722"/>
    </source>
</evidence>
<dbReference type="GO" id="GO:0034477">
    <property type="term" value="P:U6 snRNA 3'-end processing"/>
    <property type="evidence" value="ECO:0007669"/>
    <property type="project" value="InterPro"/>
</dbReference>
<dbReference type="EMBL" id="JBCAWK010000004">
    <property type="protein sequence ID" value="KAK8861486.1"/>
    <property type="molecule type" value="Genomic_DNA"/>
</dbReference>
<evidence type="ECO:0000256" key="2">
    <source>
        <dbReference type="ARBA" id="ARBA00022801"/>
    </source>
</evidence>
<feature type="region of interest" description="Disordered" evidence="7">
    <location>
        <begin position="1"/>
        <end position="68"/>
    </location>
</feature>
<evidence type="ECO:0000313" key="8">
    <source>
        <dbReference type="EMBL" id="KAK8861486.1"/>
    </source>
</evidence>
<feature type="compositionally biased region" description="Low complexity" evidence="7">
    <location>
        <begin position="23"/>
        <end position="35"/>
    </location>
</feature>
<proteinExistence type="predicted"/>
<feature type="compositionally biased region" description="Low complexity" evidence="7">
    <location>
        <begin position="297"/>
        <end position="310"/>
    </location>
</feature>
<dbReference type="AlphaFoldDB" id="A0AAW0Z1K4"/>
<dbReference type="GO" id="GO:0016829">
    <property type="term" value="F:lyase activity"/>
    <property type="evidence" value="ECO:0007669"/>
    <property type="project" value="UniProtKB-KW"/>
</dbReference>